<gene>
    <name evidence="14" type="ORF">Plil01_001251400</name>
</gene>
<evidence type="ECO:0000256" key="7">
    <source>
        <dbReference type="ARBA" id="ARBA00022597"/>
    </source>
</evidence>
<comment type="subcellular location">
    <subcellularLocation>
        <location evidence="1">Cell membrane</location>
        <topology evidence="1">Multi-pass membrane protein</topology>
    </subcellularLocation>
    <subcellularLocation>
        <location evidence="2">Golgi apparatus membrane</location>
        <topology evidence="2">Multi-pass membrane protein</topology>
    </subcellularLocation>
</comment>
<evidence type="ECO:0000256" key="1">
    <source>
        <dbReference type="ARBA" id="ARBA00004651"/>
    </source>
</evidence>
<keyword evidence="12 13" id="KW-0472">Membrane</keyword>
<keyword evidence="8 13" id="KW-0812">Transmembrane</keyword>
<keyword evidence="9" id="KW-0677">Repeat</keyword>
<dbReference type="Proteomes" id="UP001165083">
    <property type="component" value="Unassembled WGS sequence"/>
</dbReference>
<comment type="similarity">
    <text evidence="3">Belongs to the SWEET sugar transporter family.</text>
</comment>
<evidence type="ECO:0000313" key="14">
    <source>
        <dbReference type="EMBL" id="GMF29467.1"/>
    </source>
</evidence>
<evidence type="ECO:0000256" key="13">
    <source>
        <dbReference type="SAM" id="Phobius"/>
    </source>
</evidence>
<evidence type="ECO:0000256" key="6">
    <source>
        <dbReference type="ARBA" id="ARBA00022475"/>
    </source>
</evidence>
<dbReference type="InterPro" id="IPR004316">
    <property type="entry name" value="SWEET_rpt"/>
</dbReference>
<evidence type="ECO:0000256" key="11">
    <source>
        <dbReference type="ARBA" id="ARBA00023034"/>
    </source>
</evidence>
<evidence type="ECO:0000256" key="12">
    <source>
        <dbReference type="ARBA" id="ARBA00023136"/>
    </source>
</evidence>
<dbReference type="PANTHER" id="PTHR10791:SF30">
    <property type="entry name" value="SUGAR TRANSPORTER SWEET1"/>
    <property type="match status" value="1"/>
</dbReference>
<reference evidence="14" key="1">
    <citation type="submission" date="2023-04" db="EMBL/GenBank/DDBJ databases">
        <title>Phytophthora lilii NBRC 32176.</title>
        <authorList>
            <person name="Ichikawa N."/>
            <person name="Sato H."/>
            <person name="Tonouchi N."/>
        </authorList>
    </citation>
    <scope>NUCLEOTIDE SEQUENCE</scope>
    <source>
        <strain evidence="14">NBRC 32176</strain>
    </source>
</reference>
<dbReference type="GO" id="GO:0051119">
    <property type="term" value="F:sugar transmembrane transporter activity"/>
    <property type="evidence" value="ECO:0007669"/>
    <property type="project" value="InterPro"/>
</dbReference>
<dbReference type="Gene3D" id="1.20.1280.290">
    <property type="match status" value="1"/>
</dbReference>
<evidence type="ECO:0000256" key="2">
    <source>
        <dbReference type="ARBA" id="ARBA00004653"/>
    </source>
</evidence>
<evidence type="ECO:0000256" key="5">
    <source>
        <dbReference type="ARBA" id="ARBA00022448"/>
    </source>
</evidence>
<dbReference type="GO" id="GO:0005886">
    <property type="term" value="C:plasma membrane"/>
    <property type="evidence" value="ECO:0007669"/>
    <property type="project" value="UniProtKB-SubCell"/>
</dbReference>
<feature type="transmembrane region" description="Helical" evidence="13">
    <location>
        <begin position="105"/>
        <end position="131"/>
    </location>
</feature>
<name>A0A9W6UB03_9STRA</name>
<accession>A0A9W6UB03</accession>
<evidence type="ECO:0000256" key="8">
    <source>
        <dbReference type="ARBA" id="ARBA00022692"/>
    </source>
</evidence>
<feature type="transmembrane region" description="Helical" evidence="13">
    <location>
        <begin position="151"/>
        <end position="169"/>
    </location>
</feature>
<dbReference type="GO" id="GO:0000139">
    <property type="term" value="C:Golgi membrane"/>
    <property type="evidence" value="ECO:0007669"/>
    <property type="project" value="UniProtKB-SubCell"/>
</dbReference>
<keyword evidence="15" id="KW-1185">Reference proteome</keyword>
<dbReference type="PANTHER" id="PTHR10791">
    <property type="entry name" value="RAG1-ACTIVATING PROTEIN 1"/>
    <property type="match status" value="1"/>
</dbReference>
<keyword evidence="5" id="KW-0813">Transport</keyword>
<keyword evidence="7" id="KW-0762">Sugar transport</keyword>
<evidence type="ECO:0000256" key="3">
    <source>
        <dbReference type="ARBA" id="ARBA00007809"/>
    </source>
</evidence>
<dbReference type="FunFam" id="1.20.1280.290:FF:000004">
    <property type="entry name" value="Sugar transporter SWEET"/>
    <property type="match status" value="1"/>
</dbReference>
<keyword evidence="6" id="KW-1003">Cell membrane</keyword>
<organism evidence="14 15">
    <name type="scientific">Phytophthora lilii</name>
    <dbReference type="NCBI Taxonomy" id="2077276"/>
    <lineage>
        <taxon>Eukaryota</taxon>
        <taxon>Sar</taxon>
        <taxon>Stramenopiles</taxon>
        <taxon>Oomycota</taxon>
        <taxon>Peronosporomycetes</taxon>
        <taxon>Peronosporales</taxon>
        <taxon>Peronosporaceae</taxon>
        <taxon>Phytophthora</taxon>
    </lineage>
</organism>
<dbReference type="OrthoDB" id="409725at2759"/>
<evidence type="ECO:0000256" key="4">
    <source>
        <dbReference type="ARBA" id="ARBA00021741"/>
    </source>
</evidence>
<proteinExistence type="inferred from homology"/>
<protein>
    <recommendedName>
        <fullName evidence="4">Sugar transporter SWEET1</fullName>
    </recommendedName>
</protein>
<comment type="caution">
    <text evidence="14">The sequence shown here is derived from an EMBL/GenBank/DDBJ whole genome shotgun (WGS) entry which is preliminary data.</text>
</comment>
<evidence type="ECO:0000256" key="9">
    <source>
        <dbReference type="ARBA" id="ARBA00022737"/>
    </source>
</evidence>
<dbReference type="EMBL" id="BSXW01000779">
    <property type="protein sequence ID" value="GMF29467.1"/>
    <property type="molecule type" value="Genomic_DNA"/>
</dbReference>
<evidence type="ECO:0000256" key="10">
    <source>
        <dbReference type="ARBA" id="ARBA00022989"/>
    </source>
</evidence>
<keyword evidence="11" id="KW-0333">Golgi apparatus</keyword>
<dbReference type="InterPro" id="IPR047664">
    <property type="entry name" value="SWEET"/>
</dbReference>
<sequence length="239" mass="26663">MSLFSTDIDDCFTHLLHAYCGGIRARSVSRLLAYLQDALNRLCVCTAGRLDLLQLLRLGHVRASGEQYSSAVRDGCGRDARVDCFWKNYYHWTQDYARIHKFNGVAFCILAAYTFYYSIGTSGVTLINLALYVSPLETIKEVIRKKDASTIPITISATFLANGAIWVVFSLKQDDMLVLVPNAIGLVFCIAQVVLYMIYRPRRSVSNTTTYEYTTSTVCASATDVSYASFKDDSRVACA</sequence>
<feature type="transmembrane region" description="Helical" evidence="13">
    <location>
        <begin position="176"/>
        <end position="199"/>
    </location>
</feature>
<dbReference type="Pfam" id="PF03083">
    <property type="entry name" value="MtN3_slv"/>
    <property type="match status" value="1"/>
</dbReference>
<dbReference type="AlphaFoldDB" id="A0A9W6UB03"/>
<keyword evidence="10 13" id="KW-1133">Transmembrane helix</keyword>
<evidence type="ECO:0000313" key="15">
    <source>
        <dbReference type="Proteomes" id="UP001165083"/>
    </source>
</evidence>